<dbReference type="EMBL" id="BAFE01000089">
    <property type="protein sequence ID" value="GAB49537.1"/>
    <property type="molecule type" value="Genomic_DNA"/>
</dbReference>
<keyword evidence="2" id="KW-1185">Reference proteome</keyword>
<proteinExistence type="predicted"/>
<dbReference type="STRING" id="1089455.MOPEL_130_01440"/>
<protein>
    <submittedName>
        <fullName evidence="1">Dethiobiotin synthase</fullName>
    </submittedName>
</protein>
<dbReference type="RefSeq" id="WP_009483380.1">
    <property type="nucleotide sequence ID" value="NZ_BAFE01000089.1"/>
</dbReference>
<organism evidence="1 2">
    <name type="scientific">Mobilicoccus pelagius NBRC 104925</name>
    <dbReference type="NCBI Taxonomy" id="1089455"/>
    <lineage>
        <taxon>Bacteria</taxon>
        <taxon>Bacillati</taxon>
        <taxon>Actinomycetota</taxon>
        <taxon>Actinomycetes</taxon>
        <taxon>Micrococcales</taxon>
        <taxon>Dermatophilaceae</taxon>
        <taxon>Mobilicoccus</taxon>
    </lineage>
</organism>
<evidence type="ECO:0000313" key="2">
    <source>
        <dbReference type="Proteomes" id="UP000004367"/>
    </source>
</evidence>
<comment type="caution">
    <text evidence="1">The sequence shown here is derived from an EMBL/GenBank/DDBJ whole genome shotgun (WGS) entry which is preliminary data.</text>
</comment>
<dbReference type="AlphaFoldDB" id="H5UUX9"/>
<name>H5UUX9_9MICO</name>
<evidence type="ECO:0000313" key="1">
    <source>
        <dbReference type="EMBL" id="GAB49537.1"/>
    </source>
</evidence>
<dbReference type="OrthoDB" id="3806702at2"/>
<dbReference type="Proteomes" id="UP000004367">
    <property type="component" value="Unassembled WGS sequence"/>
</dbReference>
<gene>
    <name evidence="1" type="primary">bioD</name>
    <name evidence="1" type="ORF">MOPEL_130_01440</name>
</gene>
<reference evidence="1 2" key="1">
    <citation type="submission" date="2012-02" db="EMBL/GenBank/DDBJ databases">
        <title>Whole genome shotgun sequence of Mobilicoccus pelagius NBRC 104925.</title>
        <authorList>
            <person name="Yoshida Y."/>
            <person name="Hosoyama A."/>
            <person name="Tsuchikane K."/>
            <person name="Katsumata H."/>
            <person name="Yamazaki S."/>
            <person name="Fujita N."/>
        </authorList>
    </citation>
    <scope>NUCLEOTIDE SEQUENCE [LARGE SCALE GENOMIC DNA]</scope>
    <source>
        <strain evidence="1 2">NBRC 104925</strain>
    </source>
</reference>
<sequence length="85" mass="9437">MRAGRVVRVTGSSVSRGAEGVRVPLQRHYSRNTWRTVNSGVIRASGAFMLTAQPPRKGMNTYRVQVAPQGPWARSTSRPFVIRGR</sequence>
<accession>H5UUX9</accession>